<dbReference type="EMBL" id="JANPWB010000005">
    <property type="protein sequence ID" value="KAJ1184561.1"/>
    <property type="molecule type" value="Genomic_DNA"/>
</dbReference>
<evidence type="ECO:0000259" key="2">
    <source>
        <dbReference type="SMART" id="SM00343"/>
    </source>
</evidence>
<feature type="region of interest" description="Disordered" evidence="1">
    <location>
        <begin position="237"/>
        <end position="263"/>
    </location>
</feature>
<feature type="compositionally biased region" description="Basic and acidic residues" evidence="1">
    <location>
        <begin position="367"/>
        <end position="381"/>
    </location>
</feature>
<evidence type="ECO:0000256" key="1">
    <source>
        <dbReference type="SAM" id="MobiDB-lite"/>
    </source>
</evidence>
<keyword evidence="4" id="KW-1185">Reference proteome</keyword>
<evidence type="ECO:0000313" key="3">
    <source>
        <dbReference type="EMBL" id="KAJ1184561.1"/>
    </source>
</evidence>
<feature type="region of interest" description="Disordered" evidence="1">
    <location>
        <begin position="276"/>
        <end position="467"/>
    </location>
</feature>
<feature type="domain" description="CCHC-type" evidence="2">
    <location>
        <begin position="202"/>
        <end position="218"/>
    </location>
</feature>
<dbReference type="SMART" id="SM00343">
    <property type="entry name" value="ZnF_C2HC"/>
    <property type="match status" value="3"/>
</dbReference>
<feature type="domain" description="CCHC-type" evidence="2">
    <location>
        <begin position="186"/>
        <end position="200"/>
    </location>
</feature>
<dbReference type="InterPro" id="IPR001878">
    <property type="entry name" value="Znf_CCHC"/>
</dbReference>
<name>A0AAV7U7D1_PLEWA</name>
<dbReference type="SUPFAM" id="SSF57756">
    <property type="entry name" value="Retrovirus zinc finger-like domains"/>
    <property type="match status" value="1"/>
</dbReference>
<dbReference type="AlphaFoldDB" id="A0AAV7U7D1"/>
<dbReference type="Gene3D" id="4.10.60.10">
    <property type="entry name" value="Zinc finger, CCHC-type"/>
    <property type="match status" value="1"/>
</dbReference>
<sequence length="467" mass="52113">MASKADLPITGTSAGKAGEQKAPGPKQGNTESPAAAKPGGKGKGKQGTRQGTAPESFNGYNLTHRHAQVMRLEVKDKAGPKLDRDLFLDKVIKLAGIPGEEMLSCQASASGWIFLLSFITHTLYSKYWEFFQGKKEENPFNISTGWEPASTEKRITVEIMNPQIPDWDLTSLLQRYGTIAKKDPPRKCQAVGHKGIHCPEKYCRICRQTGHEANGCTGKKVCNLCGGEGHTYYQCPKSDRPRTYAAAGTPAQKTTRPKLDPTANAKVNALLEAFREEAQNKAEPTRRSNPRDWPPRTRNPQYPTQRRKYVYPQWKEPQRRIRQSHWRLQPQWNPPTPKGTPEKGAPTDAPPLEAQGEPQQMQATGAEEGKGVHSCRQDPDPHPSPSKSKKEEQTLQEEGGQQQRGRGGDRDGLETGRKRQRQRKEDFYTTKKKHITSQAEDQNNGYTTIDTDEENIEDTGGIPGEQN</sequence>
<proteinExistence type="predicted"/>
<dbReference type="GO" id="GO:0003723">
    <property type="term" value="F:RNA binding"/>
    <property type="evidence" value="ECO:0007669"/>
    <property type="project" value="InterPro"/>
</dbReference>
<dbReference type="Proteomes" id="UP001066276">
    <property type="component" value="Chromosome 3_1"/>
</dbReference>
<feature type="domain" description="CCHC-type" evidence="2">
    <location>
        <begin position="221"/>
        <end position="237"/>
    </location>
</feature>
<evidence type="ECO:0000313" key="4">
    <source>
        <dbReference type="Proteomes" id="UP001066276"/>
    </source>
</evidence>
<dbReference type="PANTHER" id="PTHR22639:SF7">
    <property type="entry name" value="CCHC-TYPE DOMAIN-CONTAINING PROTEIN"/>
    <property type="match status" value="1"/>
</dbReference>
<dbReference type="GO" id="GO:0003690">
    <property type="term" value="F:double-stranded DNA binding"/>
    <property type="evidence" value="ECO:0007669"/>
    <property type="project" value="InterPro"/>
</dbReference>
<feature type="compositionally biased region" description="Basic and acidic residues" evidence="1">
    <location>
        <begin position="406"/>
        <end position="429"/>
    </location>
</feature>
<dbReference type="PANTHER" id="PTHR22639">
    <property type="entry name" value="GAG-RELATED PROTEIN"/>
    <property type="match status" value="1"/>
</dbReference>
<gene>
    <name evidence="3" type="ORF">NDU88_001367</name>
</gene>
<reference evidence="3" key="1">
    <citation type="journal article" date="2022" name="bioRxiv">
        <title>Sequencing and chromosome-scale assembly of the giantPleurodeles waltlgenome.</title>
        <authorList>
            <person name="Brown T."/>
            <person name="Elewa A."/>
            <person name="Iarovenko S."/>
            <person name="Subramanian E."/>
            <person name="Araus A.J."/>
            <person name="Petzold A."/>
            <person name="Susuki M."/>
            <person name="Suzuki K.-i.T."/>
            <person name="Hayashi T."/>
            <person name="Toyoda A."/>
            <person name="Oliveira C."/>
            <person name="Osipova E."/>
            <person name="Leigh N.D."/>
            <person name="Simon A."/>
            <person name="Yun M.H."/>
        </authorList>
    </citation>
    <scope>NUCLEOTIDE SEQUENCE</scope>
    <source>
        <strain evidence="3">20211129_DDA</strain>
        <tissue evidence="3">Liver</tissue>
    </source>
</reference>
<accession>A0AAV7U7D1</accession>
<dbReference type="InterPro" id="IPR036875">
    <property type="entry name" value="Znf_CCHC_sf"/>
</dbReference>
<dbReference type="GO" id="GO:0008270">
    <property type="term" value="F:zinc ion binding"/>
    <property type="evidence" value="ECO:0007669"/>
    <property type="project" value="InterPro"/>
</dbReference>
<feature type="compositionally biased region" description="Basic and acidic residues" evidence="1">
    <location>
        <begin position="276"/>
        <end position="295"/>
    </location>
</feature>
<comment type="caution">
    <text evidence="3">The sequence shown here is derived from an EMBL/GenBank/DDBJ whole genome shotgun (WGS) entry which is preliminary data.</text>
</comment>
<dbReference type="GO" id="GO:0002218">
    <property type="term" value="P:activation of innate immune response"/>
    <property type="evidence" value="ECO:0007669"/>
    <property type="project" value="InterPro"/>
</dbReference>
<protein>
    <recommendedName>
        <fullName evidence="2">CCHC-type domain-containing protein</fullName>
    </recommendedName>
</protein>
<feature type="region of interest" description="Disordered" evidence="1">
    <location>
        <begin position="1"/>
        <end position="60"/>
    </location>
</feature>
<organism evidence="3 4">
    <name type="scientific">Pleurodeles waltl</name>
    <name type="common">Iberian ribbed newt</name>
    <dbReference type="NCBI Taxonomy" id="8319"/>
    <lineage>
        <taxon>Eukaryota</taxon>
        <taxon>Metazoa</taxon>
        <taxon>Chordata</taxon>
        <taxon>Craniata</taxon>
        <taxon>Vertebrata</taxon>
        <taxon>Euteleostomi</taxon>
        <taxon>Amphibia</taxon>
        <taxon>Batrachia</taxon>
        <taxon>Caudata</taxon>
        <taxon>Salamandroidea</taxon>
        <taxon>Salamandridae</taxon>
        <taxon>Pleurodelinae</taxon>
        <taxon>Pleurodeles</taxon>
    </lineage>
</organism>
<feature type="compositionally biased region" description="Polar residues" evidence="1">
    <location>
        <begin position="436"/>
        <end position="449"/>
    </location>
</feature>
<dbReference type="InterPro" id="IPR042509">
    <property type="entry name" value="ZCCHC3"/>
</dbReference>